<dbReference type="Pfam" id="PF14441">
    <property type="entry name" value="OTT_1508_deam"/>
    <property type="match status" value="1"/>
</dbReference>
<name>A0A6G1J4G0_9PLEO</name>
<sequence length="659" mass="73439">MSSTTNFPHPAIACAESISLLYLLHSVPTPPSSNRLDYLPLHQEVYTLSFTRERNLAGTLAFLSNTKDDPDHIPAVCVMEDLESSSLSILLAVNRGKPGDGNVVLQEIKRGFESIYAVLSQVSDRENTSKIESDVFTAIITMCSRRILCRLRFIPNIRKISKQPIKKVLQDAINCLGQLGNKGLGKLSQIAMLFAERAKEVIKLADSWAKHQTLTRLGDLVEGIYRLWKIGELQALLEAIPNRAMDPSARRNLFNIVSKVARYREAARFLYRTAKKFRSARQMKVLLAGLPEEAFHKVPADKYTPRLAPALMRMGAVYRQGELGHICRLLKTTEPQANDQFANQTRKALTKAKIHAEIQLLFYCEMNTPRPPPRVICSSKDACFLCNAFILMHGKMHMPRYHGRLYTGWRLPLFPKLNDTAQRFNAVLENQAKNSLKSLLSRQQKTIYPDPNESTLLTLTASASTLCGSALSEEIVEQKRKTIQAQIVMEDNPSIVPSTQAFPTSLGNIPGASSAIKTEDATTGGKEHMKTLLLNGTASQFPTRITADAGRDLIQGVMLSRTIVSGSKSRLFSAGPLEVQIEYTVENAVVSHSASEELGYSIEWLTGEEVERLQEYRAASFVDAEALQDDILHELDDQNCLFIAARETAIKILVHPRHA</sequence>
<dbReference type="InterPro" id="IPR027796">
    <property type="entry name" value="OTT_1508_deam-like"/>
</dbReference>
<dbReference type="AlphaFoldDB" id="A0A6G1J4G0"/>
<organism evidence="1 2">
    <name type="scientific">Lentithecium fluviatile CBS 122367</name>
    <dbReference type="NCBI Taxonomy" id="1168545"/>
    <lineage>
        <taxon>Eukaryota</taxon>
        <taxon>Fungi</taxon>
        <taxon>Dikarya</taxon>
        <taxon>Ascomycota</taxon>
        <taxon>Pezizomycotina</taxon>
        <taxon>Dothideomycetes</taxon>
        <taxon>Pleosporomycetidae</taxon>
        <taxon>Pleosporales</taxon>
        <taxon>Massarineae</taxon>
        <taxon>Lentitheciaceae</taxon>
        <taxon>Lentithecium</taxon>
    </lineage>
</organism>
<keyword evidence="2" id="KW-1185">Reference proteome</keyword>
<reference evidence="1" key="1">
    <citation type="journal article" date="2020" name="Stud. Mycol.">
        <title>101 Dothideomycetes genomes: a test case for predicting lifestyles and emergence of pathogens.</title>
        <authorList>
            <person name="Haridas S."/>
            <person name="Albert R."/>
            <person name="Binder M."/>
            <person name="Bloem J."/>
            <person name="Labutti K."/>
            <person name="Salamov A."/>
            <person name="Andreopoulos B."/>
            <person name="Baker S."/>
            <person name="Barry K."/>
            <person name="Bills G."/>
            <person name="Bluhm B."/>
            <person name="Cannon C."/>
            <person name="Castanera R."/>
            <person name="Culley D."/>
            <person name="Daum C."/>
            <person name="Ezra D."/>
            <person name="Gonzalez J."/>
            <person name="Henrissat B."/>
            <person name="Kuo A."/>
            <person name="Liang C."/>
            <person name="Lipzen A."/>
            <person name="Lutzoni F."/>
            <person name="Magnuson J."/>
            <person name="Mondo S."/>
            <person name="Nolan M."/>
            <person name="Ohm R."/>
            <person name="Pangilinan J."/>
            <person name="Park H.-J."/>
            <person name="Ramirez L."/>
            <person name="Alfaro M."/>
            <person name="Sun H."/>
            <person name="Tritt A."/>
            <person name="Yoshinaga Y."/>
            <person name="Zwiers L.-H."/>
            <person name="Turgeon B."/>
            <person name="Goodwin S."/>
            <person name="Spatafora J."/>
            <person name="Crous P."/>
            <person name="Grigoriev I."/>
        </authorList>
    </citation>
    <scope>NUCLEOTIDE SEQUENCE</scope>
    <source>
        <strain evidence="1">CBS 122367</strain>
    </source>
</reference>
<gene>
    <name evidence="1" type="ORF">K458DRAFT_486710</name>
</gene>
<accession>A0A6G1J4G0</accession>
<evidence type="ECO:0000313" key="1">
    <source>
        <dbReference type="EMBL" id="KAF2685019.1"/>
    </source>
</evidence>
<dbReference type="Proteomes" id="UP000799291">
    <property type="component" value="Unassembled WGS sequence"/>
</dbReference>
<dbReference type="OrthoDB" id="4851849at2759"/>
<evidence type="ECO:0000313" key="2">
    <source>
        <dbReference type="Proteomes" id="UP000799291"/>
    </source>
</evidence>
<protein>
    <submittedName>
        <fullName evidence="1">Uncharacterized protein</fullName>
    </submittedName>
</protein>
<dbReference type="EMBL" id="MU005579">
    <property type="protein sequence ID" value="KAF2685019.1"/>
    <property type="molecule type" value="Genomic_DNA"/>
</dbReference>
<proteinExistence type="predicted"/>